<evidence type="ECO:0000259" key="2">
    <source>
        <dbReference type="Pfam" id="PF16114"/>
    </source>
</evidence>
<feature type="domain" description="ATP-citrate synthase citrate-binding" evidence="2">
    <location>
        <begin position="97"/>
        <end position="249"/>
    </location>
</feature>
<feature type="signal peptide" evidence="1">
    <location>
        <begin position="1"/>
        <end position="24"/>
    </location>
</feature>
<name>A0A3S5AV12_9PLAT</name>
<feature type="chain" id="PRO_5018689647" description="ATP-citrate synthase citrate-binding domain-containing protein" evidence="1">
    <location>
        <begin position="25"/>
        <end position="251"/>
    </location>
</feature>
<proteinExistence type="predicted"/>
<dbReference type="FunFam" id="3.40.50.261:FF:000008">
    <property type="entry name" value="ATP-citrate synthase alpha chain protein"/>
    <property type="match status" value="1"/>
</dbReference>
<organism evidence="3 4">
    <name type="scientific">Protopolystoma xenopodis</name>
    <dbReference type="NCBI Taxonomy" id="117903"/>
    <lineage>
        <taxon>Eukaryota</taxon>
        <taxon>Metazoa</taxon>
        <taxon>Spiralia</taxon>
        <taxon>Lophotrochozoa</taxon>
        <taxon>Platyhelminthes</taxon>
        <taxon>Monogenea</taxon>
        <taxon>Polyopisthocotylea</taxon>
        <taxon>Polystomatidea</taxon>
        <taxon>Polystomatidae</taxon>
        <taxon>Protopolystoma</taxon>
    </lineage>
</organism>
<sequence>MHIPLTCLPSILAAFLADLHRVFSELHFTYLELNPVVLCPYPDSGSKSQIRLHLLDAAAKLDQCAEYLMAAGRSASGRWSLDGLPLDFPASFGCAQSEEEAFVAQMDSHTGASMKLTLLNPEGRIWTMNAGGGASVIYADTVVALAPGGTDELANYGEYSGSPSEEQTYAYAKTILSLMTRGSPHPKGKILLIGGGVANFTNVAVTFKGIKRALVEFSTQLIMHQVRIFIRRGGPNYEEGLRTMLELGEFP</sequence>
<dbReference type="EMBL" id="CAAALY010257860">
    <property type="protein sequence ID" value="VEL38413.1"/>
    <property type="molecule type" value="Genomic_DNA"/>
</dbReference>
<accession>A0A3S5AV12</accession>
<keyword evidence="4" id="KW-1185">Reference proteome</keyword>
<evidence type="ECO:0000313" key="4">
    <source>
        <dbReference type="Proteomes" id="UP000784294"/>
    </source>
</evidence>
<dbReference type="AlphaFoldDB" id="A0A3S5AV12"/>
<dbReference type="InterPro" id="IPR016102">
    <property type="entry name" value="Succinyl-CoA_synth-like"/>
</dbReference>
<dbReference type="Pfam" id="PF16114">
    <property type="entry name" value="Citrate_bind"/>
    <property type="match status" value="1"/>
</dbReference>
<dbReference type="SUPFAM" id="SSF52210">
    <property type="entry name" value="Succinyl-CoA synthetase domains"/>
    <property type="match status" value="1"/>
</dbReference>
<dbReference type="Gene3D" id="3.40.50.261">
    <property type="entry name" value="Succinyl-CoA synthetase domains"/>
    <property type="match status" value="1"/>
</dbReference>
<dbReference type="Gene3D" id="3.30.470.110">
    <property type="match status" value="1"/>
</dbReference>
<reference evidence="3" key="1">
    <citation type="submission" date="2018-11" db="EMBL/GenBank/DDBJ databases">
        <authorList>
            <consortium name="Pathogen Informatics"/>
        </authorList>
    </citation>
    <scope>NUCLEOTIDE SEQUENCE</scope>
</reference>
<evidence type="ECO:0000313" key="3">
    <source>
        <dbReference type="EMBL" id="VEL38413.1"/>
    </source>
</evidence>
<dbReference type="Proteomes" id="UP000784294">
    <property type="component" value="Unassembled WGS sequence"/>
</dbReference>
<dbReference type="OrthoDB" id="3261737at2759"/>
<comment type="caution">
    <text evidence="3">The sequence shown here is derived from an EMBL/GenBank/DDBJ whole genome shotgun (WGS) entry which is preliminary data.</text>
</comment>
<gene>
    <name evidence="3" type="ORF">PXEA_LOCUS31853</name>
</gene>
<dbReference type="InterPro" id="IPR032263">
    <property type="entry name" value="Citrate-bd"/>
</dbReference>
<keyword evidence="1" id="KW-0732">Signal</keyword>
<evidence type="ECO:0000256" key="1">
    <source>
        <dbReference type="SAM" id="SignalP"/>
    </source>
</evidence>
<protein>
    <recommendedName>
        <fullName evidence="2">ATP-citrate synthase citrate-binding domain-containing protein</fullName>
    </recommendedName>
</protein>